<organism evidence="2 3">
    <name type="scientific">Heligmosomoides polygyrus</name>
    <name type="common">Parasitic roundworm</name>
    <dbReference type="NCBI Taxonomy" id="6339"/>
    <lineage>
        <taxon>Eukaryota</taxon>
        <taxon>Metazoa</taxon>
        <taxon>Ecdysozoa</taxon>
        <taxon>Nematoda</taxon>
        <taxon>Chromadorea</taxon>
        <taxon>Rhabditida</taxon>
        <taxon>Rhabditina</taxon>
        <taxon>Rhabditomorpha</taxon>
        <taxon>Strongyloidea</taxon>
        <taxon>Heligmosomidae</taxon>
        <taxon>Heligmosomoides</taxon>
    </lineage>
</organism>
<dbReference type="WBParaSite" id="HPBE_0002241601-mRNA-1">
    <property type="protein sequence ID" value="HPBE_0002241601-mRNA-1"/>
    <property type="gene ID" value="HPBE_0002241601"/>
</dbReference>
<sequence>MLWGDCFIWHDLRVCDENSVAVFHKDEIYPRLGVPTIERGEVGVALTKHSVHYGEVVRIRILKDTLTICISDP</sequence>
<dbReference type="EMBL" id="UZAH01033972">
    <property type="protein sequence ID" value="VDP32467.1"/>
    <property type="molecule type" value="Genomic_DNA"/>
</dbReference>
<name>A0A183GIF7_HELPZ</name>
<dbReference type="AlphaFoldDB" id="A0A183GIF7"/>
<dbReference type="Proteomes" id="UP000050761">
    <property type="component" value="Unassembled WGS sequence"/>
</dbReference>
<accession>A0A183GIF7</accession>
<keyword evidence="2" id="KW-1185">Reference proteome</keyword>
<proteinExistence type="predicted"/>
<reference evidence="1 2" key="1">
    <citation type="submission" date="2018-11" db="EMBL/GenBank/DDBJ databases">
        <authorList>
            <consortium name="Pathogen Informatics"/>
        </authorList>
    </citation>
    <scope>NUCLEOTIDE SEQUENCE [LARGE SCALE GENOMIC DNA]</scope>
</reference>
<evidence type="ECO:0000313" key="3">
    <source>
        <dbReference type="WBParaSite" id="HPBE_0002241601-mRNA-1"/>
    </source>
</evidence>
<evidence type="ECO:0000313" key="2">
    <source>
        <dbReference type="Proteomes" id="UP000050761"/>
    </source>
</evidence>
<protein>
    <submittedName>
        <fullName evidence="3">DUF3006 domain-containing protein</fullName>
    </submittedName>
</protein>
<evidence type="ECO:0000313" key="1">
    <source>
        <dbReference type="EMBL" id="VDP32467.1"/>
    </source>
</evidence>
<reference evidence="3" key="2">
    <citation type="submission" date="2019-09" db="UniProtKB">
        <authorList>
            <consortium name="WormBaseParasite"/>
        </authorList>
    </citation>
    <scope>IDENTIFICATION</scope>
</reference>
<accession>A0A3P8BXL6</accession>
<gene>
    <name evidence="1" type="ORF">HPBE_LOCUS22415</name>
</gene>